<dbReference type="AlphaFoldDB" id="A0A448UZ75"/>
<evidence type="ECO:0000256" key="3">
    <source>
        <dbReference type="PROSITE-ProRule" id="PRU10007"/>
    </source>
</evidence>
<organism evidence="6 7">
    <name type="scientific">Aedoeadaptatus ivorii</name>
    <dbReference type="NCBI Taxonomy" id="54006"/>
    <lineage>
        <taxon>Bacteria</taxon>
        <taxon>Bacillati</taxon>
        <taxon>Bacillota</taxon>
        <taxon>Tissierellia</taxon>
        <taxon>Tissierellales</taxon>
        <taxon>Peptoniphilaceae</taxon>
        <taxon>Aedoeadaptatus</taxon>
    </lineage>
</organism>
<keyword evidence="2 4" id="KW-0560">Oxidoreductase</keyword>
<evidence type="ECO:0000256" key="1">
    <source>
        <dbReference type="ARBA" id="ARBA00009986"/>
    </source>
</evidence>
<dbReference type="PROSITE" id="PS00687">
    <property type="entry name" value="ALDEHYDE_DEHYDR_GLU"/>
    <property type="match status" value="1"/>
</dbReference>
<protein>
    <submittedName>
        <fullName evidence="6">Aldehyde dehydrogenase SA1924</fullName>
        <ecNumber evidence="6">1.2.1.3</ecNumber>
    </submittedName>
</protein>
<dbReference type="InterPro" id="IPR016162">
    <property type="entry name" value="Ald_DH_N"/>
</dbReference>
<dbReference type="InterPro" id="IPR016163">
    <property type="entry name" value="Ald_DH_C"/>
</dbReference>
<sequence length="477" mass="51895">MDFDKLYLDGGYTAPLSEAYIEVEDPADLSIIARVPRSGPEDVDRAIESAVRGYHIWQNTDPAERREAVAAMVEYLVGAYSEIAPILARELGCTERFALKGHLEIYTPAMRGFLADHEALSTVEHRDGYDVYLRPLGVVAALTPWNYPFGQIVRKVIPALLAGNSVILKPSKSAPLTAYFWAEAASAANLPAGVFTLLPGKGSEVGNLLAKDPRVDAISFTGSTDGGKGVGALGLTSTTKRILLEMGGKSPGLFLPGIDEEKKRKYAKSLLDTLYLNVGQTCSAHSRMLVPAAEKESYERILKDLTDEYTFGNPKDPDTRVGVLNGKDQFEKVRRYVKLGIEEGAKVLLGEVPTFNGRDYAVDPVIFTDVDNHMTIARDEIFGPVLCLIPYDDVDDAVQIANDTIYGLSAMVFGPDDEEALAAAAKIRAGQVIVGDGTRSQNAPFGGFKESGIGREGAEEGLREFYEIQTVFYPKKQ</sequence>
<comment type="similarity">
    <text evidence="1 4">Belongs to the aldehyde dehydrogenase family.</text>
</comment>
<dbReference type="PANTHER" id="PTHR42804">
    <property type="entry name" value="ALDEHYDE DEHYDROGENASE"/>
    <property type="match status" value="1"/>
</dbReference>
<dbReference type="InterPro" id="IPR015590">
    <property type="entry name" value="Aldehyde_DH_dom"/>
</dbReference>
<evidence type="ECO:0000259" key="5">
    <source>
        <dbReference type="Pfam" id="PF00171"/>
    </source>
</evidence>
<dbReference type="SUPFAM" id="SSF53720">
    <property type="entry name" value="ALDH-like"/>
    <property type="match status" value="1"/>
</dbReference>
<evidence type="ECO:0000256" key="4">
    <source>
        <dbReference type="RuleBase" id="RU003345"/>
    </source>
</evidence>
<dbReference type="EMBL" id="LR134523">
    <property type="protein sequence ID" value="VEJ34169.1"/>
    <property type="molecule type" value="Genomic_DNA"/>
</dbReference>
<dbReference type="EC" id="1.2.1.3" evidence="6"/>
<dbReference type="OrthoDB" id="9762913at2"/>
<dbReference type="Gene3D" id="3.40.605.10">
    <property type="entry name" value="Aldehyde Dehydrogenase, Chain A, domain 1"/>
    <property type="match status" value="1"/>
</dbReference>
<dbReference type="InterPro" id="IPR016161">
    <property type="entry name" value="Ald_DH/histidinol_DH"/>
</dbReference>
<dbReference type="GO" id="GO:0004029">
    <property type="term" value="F:aldehyde dehydrogenase (NAD+) activity"/>
    <property type="evidence" value="ECO:0007669"/>
    <property type="project" value="UniProtKB-EC"/>
</dbReference>
<dbReference type="PANTHER" id="PTHR42804:SF1">
    <property type="entry name" value="ALDEHYDE DEHYDROGENASE-RELATED"/>
    <property type="match status" value="1"/>
</dbReference>
<dbReference type="RefSeq" id="WP_126464506.1">
    <property type="nucleotide sequence ID" value="NZ_JAUSWF010000005.1"/>
</dbReference>
<dbReference type="InterPro" id="IPR029510">
    <property type="entry name" value="Ald_DH_CS_GLU"/>
</dbReference>
<dbReference type="Gene3D" id="3.40.309.10">
    <property type="entry name" value="Aldehyde Dehydrogenase, Chain A, domain 2"/>
    <property type="match status" value="1"/>
</dbReference>
<feature type="active site" evidence="3">
    <location>
        <position position="245"/>
    </location>
</feature>
<dbReference type="Pfam" id="PF00171">
    <property type="entry name" value="Aldedh"/>
    <property type="match status" value="1"/>
</dbReference>
<dbReference type="KEGG" id="piv:NCTC13079_00017"/>
<gene>
    <name evidence="6" type="ORF">NCTC13079_00017</name>
</gene>
<feature type="domain" description="Aldehyde dehydrogenase" evidence="5">
    <location>
        <begin position="18"/>
        <end position="471"/>
    </location>
</feature>
<name>A0A448UZ75_9FIRM</name>
<reference evidence="6 7" key="1">
    <citation type="submission" date="2018-12" db="EMBL/GenBank/DDBJ databases">
        <authorList>
            <consortium name="Pathogen Informatics"/>
        </authorList>
    </citation>
    <scope>NUCLEOTIDE SEQUENCE [LARGE SCALE GENOMIC DNA]</scope>
    <source>
        <strain evidence="6 7">NCTC13079</strain>
    </source>
</reference>
<dbReference type="Proteomes" id="UP000269544">
    <property type="component" value="Chromosome"/>
</dbReference>
<evidence type="ECO:0000256" key="2">
    <source>
        <dbReference type="ARBA" id="ARBA00023002"/>
    </source>
</evidence>
<evidence type="ECO:0000313" key="7">
    <source>
        <dbReference type="Proteomes" id="UP000269544"/>
    </source>
</evidence>
<proteinExistence type="inferred from homology"/>
<evidence type="ECO:0000313" key="6">
    <source>
        <dbReference type="EMBL" id="VEJ34169.1"/>
    </source>
</evidence>
<accession>A0A448UZ75</accession>
<keyword evidence="7" id="KW-1185">Reference proteome</keyword>